<evidence type="ECO:0000256" key="2">
    <source>
        <dbReference type="ARBA" id="ARBA00022723"/>
    </source>
</evidence>
<gene>
    <name evidence="5" type="ORF">KTH90_20690</name>
</gene>
<evidence type="ECO:0000256" key="1">
    <source>
        <dbReference type="ARBA" id="ARBA00001946"/>
    </source>
</evidence>
<dbReference type="Gene3D" id="3.30.390.10">
    <property type="entry name" value="Enolase-like, N-terminal domain"/>
    <property type="match status" value="1"/>
</dbReference>
<dbReference type="InterPro" id="IPR013342">
    <property type="entry name" value="Mandelate_racemase_C"/>
</dbReference>
<name>A0ABS6KD25_9FIRM</name>
<dbReference type="Gene3D" id="3.20.20.120">
    <property type="entry name" value="Enolase-like C-terminal domain"/>
    <property type="match status" value="1"/>
</dbReference>
<accession>A0ABS6KD25</accession>
<evidence type="ECO:0000259" key="4">
    <source>
        <dbReference type="SMART" id="SM00922"/>
    </source>
</evidence>
<keyword evidence="3" id="KW-0460">Magnesium</keyword>
<dbReference type="Pfam" id="PF13378">
    <property type="entry name" value="MR_MLE_C"/>
    <property type="match status" value="1"/>
</dbReference>
<proteinExistence type="predicted"/>
<dbReference type="CDD" id="cd03316">
    <property type="entry name" value="MR_like"/>
    <property type="match status" value="1"/>
</dbReference>
<dbReference type="InterPro" id="IPR013341">
    <property type="entry name" value="Mandelate_racemase_N_dom"/>
</dbReference>
<dbReference type="PANTHER" id="PTHR13794">
    <property type="entry name" value="ENOLASE SUPERFAMILY, MANDELATE RACEMASE"/>
    <property type="match status" value="1"/>
</dbReference>
<comment type="caution">
    <text evidence="5">The sequence shown here is derived from an EMBL/GenBank/DDBJ whole genome shotgun (WGS) entry which is preliminary data.</text>
</comment>
<protein>
    <submittedName>
        <fullName evidence="5">Mandelate racemase/muconate lactonizing enzyme family protein</fullName>
    </submittedName>
</protein>
<dbReference type="SUPFAM" id="SSF51604">
    <property type="entry name" value="Enolase C-terminal domain-like"/>
    <property type="match status" value="1"/>
</dbReference>
<dbReference type="SUPFAM" id="SSF54826">
    <property type="entry name" value="Enolase N-terminal domain-like"/>
    <property type="match status" value="1"/>
</dbReference>
<dbReference type="InterPro" id="IPR029017">
    <property type="entry name" value="Enolase-like_N"/>
</dbReference>
<dbReference type="Proteomes" id="UP001314681">
    <property type="component" value="Unassembled WGS sequence"/>
</dbReference>
<feature type="domain" description="Mandelate racemase/muconate lactonizing enzyme C-terminal" evidence="4">
    <location>
        <begin position="148"/>
        <end position="249"/>
    </location>
</feature>
<keyword evidence="6" id="KW-1185">Reference proteome</keyword>
<evidence type="ECO:0000256" key="3">
    <source>
        <dbReference type="ARBA" id="ARBA00022842"/>
    </source>
</evidence>
<dbReference type="SFLD" id="SFLDS00001">
    <property type="entry name" value="Enolase"/>
    <property type="match status" value="1"/>
</dbReference>
<reference evidence="5 6" key="1">
    <citation type="submission" date="2021-06" db="EMBL/GenBank/DDBJ databases">
        <title>Description of novel taxa of the family Lachnospiraceae.</title>
        <authorList>
            <person name="Chaplin A.V."/>
            <person name="Sokolova S.R."/>
            <person name="Pikina A.P."/>
            <person name="Korzhanova M."/>
            <person name="Belova V."/>
            <person name="Korostin D."/>
            <person name="Efimov B.A."/>
        </authorList>
    </citation>
    <scope>NUCLEOTIDE SEQUENCE [LARGE SCALE GENOMIC DNA]</scope>
    <source>
        <strain evidence="5 6">ASD4241</strain>
    </source>
</reference>
<evidence type="ECO:0000313" key="5">
    <source>
        <dbReference type="EMBL" id="MBU9728421.1"/>
    </source>
</evidence>
<dbReference type="Pfam" id="PF02746">
    <property type="entry name" value="MR_MLE_N"/>
    <property type="match status" value="1"/>
</dbReference>
<dbReference type="InterPro" id="IPR029065">
    <property type="entry name" value="Enolase_C-like"/>
</dbReference>
<sequence length="391" mass="44517">MKITNVETILLSYRYEQDEKWKWSGGATLQRNCVLVRVTVDDKITGLGEIGESAYLPRAIEKMIDYRFKPMLLGEDPFNIEKIWQKMYIQSAHYGRRGVIATVISGIDIALYDIMGKILNRPVYDLIGGKYREKFRVYASGGMAKSIYDLTAEAKDYIQRGYFGFKVRIGSEDPSEDIELIRELRSRVGSKTALLVDAGQCYTNFPWTYDTAFRVCKKLEDCDLFWLEEPLHPDDIEGFERLTAATSIPIAAGENEFVRYGYYPLITRHAVDMIQPDVTRSGGISECKRIAAIASACHMRCAPHIFGSGVGFMANMHFLASTPNAFIMEHDQTLNPLREELLLKPIVYKDGYVELIQDLPGLGVELREETIEKYPYNDEDAVNKGEFIPIF</sequence>
<organism evidence="5 6">
    <name type="scientific">Diplocloster modestus</name>
    <dbReference type="NCBI Taxonomy" id="2850322"/>
    <lineage>
        <taxon>Bacteria</taxon>
        <taxon>Bacillati</taxon>
        <taxon>Bacillota</taxon>
        <taxon>Clostridia</taxon>
        <taxon>Lachnospirales</taxon>
        <taxon>Lachnospiraceae</taxon>
        <taxon>Diplocloster</taxon>
    </lineage>
</organism>
<dbReference type="EMBL" id="JAHQCX010000019">
    <property type="protein sequence ID" value="MBU9728421.1"/>
    <property type="molecule type" value="Genomic_DNA"/>
</dbReference>
<comment type="cofactor">
    <cofactor evidence="1">
        <name>Mg(2+)</name>
        <dbReference type="ChEBI" id="CHEBI:18420"/>
    </cofactor>
</comment>
<dbReference type="SFLD" id="SFLDG00179">
    <property type="entry name" value="mandelate_racemase"/>
    <property type="match status" value="1"/>
</dbReference>
<dbReference type="RefSeq" id="WP_238727419.1">
    <property type="nucleotide sequence ID" value="NZ_JAHQCX010000019.1"/>
</dbReference>
<dbReference type="PANTHER" id="PTHR13794:SF58">
    <property type="entry name" value="MITOCHONDRIAL ENOLASE SUPERFAMILY MEMBER 1"/>
    <property type="match status" value="1"/>
</dbReference>
<dbReference type="InterPro" id="IPR036849">
    <property type="entry name" value="Enolase-like_C_sf"/>
</dbReference>
<keyword evidence="2" id="KW-0479">Metal-binding</keyword>
<evidence type="ECO:0000313" key="6">
    <source>
        <dbReference type="Proteomes" id="UP001314681"/>
    </source>
</evidence>
<dbReference type="SMART" id="SM00922">
    <property type="entry name" value="MR_MLE"/>
    <property type="match status" value="1"/>
</dbReference>
<dbReference type="InterPro" id="IPR046945">
    <property type="entry name" value="RHMD-like"/>
</dbReference>